<dbReference type="OrthoDB" id="4928582at2"/>
<accession>A0A4R9B9K6</accession>
<proteinExistence type="predicted"/>
<dbReference type="RefSeq" id="WP_134523318.1">
    <property type="nucleotide sequence ID" value="NZ_SOHH01000061.1"/>
</dbReference>
<keyword evidence="1" id="KW-0732">Signal</keyword>
<feature type="signal peptide" evidence="1">
    <location>
        <begin position="1"/>
        <end position="28"/>
    </location>
</feature>
<evidence type="ECO:0008006" key="4">
    <source>
        <dbReference type="Google" id="ProtNLM"/>
    </source>
</evidence>
<evidence type="ECO:0000313" key="3">
    <source>
        <dbReference type="Proteomes" id="UP000298313"/>
    </source>
</evidence>
<protein>
    <recommendedName>
        <fullName evidence="4">Lipoprotein</fullName>
    </recommendedName>
</protein>
<dbReference type="Proteomes" id="UP000298313">
    <property type="component" value="Unassembled WGS sequence"/>
</dbReference>
<name>A0A4R9B9K6_9MICO</name>
<dbReference type="PROSITE" id="PS51257">
    <property type="entry name" value="PROKAR_LIPOPROTEIN"/>
    <property type="match status" value="1"/>
</dbReference>
<sequence>MDRQALKARAGAAMIGALSIAIMLTSCASSPKTTYRADSGEAVTVDWAAYPGHAGMDAGDVLRAPPAEETRAVSARILGEIEARLSDEFALAWEDGPTDGHVGEGEFYPQEGNGYGGRSLYVTFNSAARESLSIPSRAEDWNRIVEIITDVTQAHGLGSLKLDSLDSERAAENAERSGSENPDEQWQWFGTANGDSQWVAVSLINIDRDESGKAAGEIGVETGWNARSINISYGATTVGIGDRDAFLKRIEPYEGLTRPDATTSD</sequence>
<evidence type="ECO:0000313" key="2">
    <source>
        <dbReference type="EMBL" id="TFD78254.1"/>
    </source>
</evidence>
<dbReference type="AlphaFoldDB" id="A0A4R9B9K6"/>
<evidence type="ECO:0000256" key="1">
    <source>
        <dbReference type="SAM" id="SignalP"/>
    </source>
</evidence>
<gene>
    <name evidence="2" type="ORF">E3T48_07380</name>
</gene>
<keyword evidence="3" id="KW-1185">Reference proteome</keyword>
<feature type="chain" id="PRO_5020506357" description="Lipoprotein" evidence="1">
    <location>
        <begin position="29"/>
        <end position="265"/>
    </location>
</feature>
<reference evidence="2 3" key="1">
    <citation type="submission" date="2019-03" db="EMBL/GenBank/DDBJ databases">
        <title>Genomics of glacier-inhabiting Cryobacterium strains.</title>
        <authorList>
            <person name="Liu Q."/>
            <person name="Xin Y.-H."/>
        </authorList>
    </citation>
    <scope>NUCLEOTIDE SEQUENCE [LARGE SCALE GENOMIC DNA]</scope>
    <source>
        <strain evidence="2 3">Hh4</strain>
    </source>
</reference>
<comment type="caution">
    <text evidence="2">The sequence shown here is derived from an EMBL/GenBank/DDBJ whole genome shotgun (WGS) entry which is preliminary data.</text>
</comment>
<organism evidence="2 3">
    <name type="scientific">Cryobacterium fucosi</name>
    <dbReference type="NCBI Taxonomy" id="1259157"/>
    <lineage>
        <taxon>Bacteria</taxon>
        <taxon>Bacillati</taxon>
        <taxon>Actinomycetota</taxon>
        <taxon>Actinomycetes</taxon>
        <taxon>Micrococcales</taxon>
        <taxon>Microbacteriaceae</taxon>
        <taxon>Cryobacterium</taxon>
    </lineage>
</organism>
<dbReference type="EMBL" id="SOHH01000061">
    <property type="protein sequence ID" value="TFD78254.1"/>
    <property type="molecule type" value="Genomic_DNA"/>
</dbReference>